<dbReference type="EMBL" id="JAGGLL010000005">
    <property type="protein sequence ID" value="MBP2021083.1"/>
    <property type="molecule type" value="Genomic_DNA"/>
</dbReference>
<gene>
    <name evidence="3" type="ORF">J2Z44_000870</name>
</gene>
<dbReference type="InterPro" id="IPR036569">
    <property type="entry name" value="RpiB_LacA_LacB_sf"/>
</dbReference>
<dbReference type="Pfam" id="PF02502">
    <property type="entry name" value="LacAB_rpiB"/>
    <property type="match status" value="1"/>
</dbReference>
<reference evidence="3 4" key="1">
    <citation type="submission" date="2021-03" db="EMBL/GenBank/DDBJ databases">
        <title>Genomic Encyclopedia of Type Strains, Phase IV (KMG-IV): sequencing the most valuable type-strain genomes for metagenomic binning, comparative biology and taxonomic classification.</title>
        <authorList>
            <person name="Goeker M."/>
        </authorList>
    </citation>
    <scope>NUCLEOTIDE SEQUENCE [LARGE SCALE GENOMIC DNA]</scope>
    <source>
        <strain evidence="3 4">DSM 28650</strain>
    </source>
</reference>
<comment type="caution">
    <text evidence="3">The sequence shown here is derived from an EMBL/GenBank/DDBJ whole genome shotgun (WGS) entry which is preliminary data.</text>
</comment>
<dbReference type="InterPro" id="IPR004785">
    <property type="entry name" value="RpiB"/>
</dbReference>
<evidence type="ECO:0000313" key="4">
    <source>
        <dbReference type="Proteomes" id="UP001519308"/>
    </source>
</evidence>
<dbReference type="PANTHER" id="PTHR30345:SF0">
    <property type="entry name" value="DNA DAMAGE-REPAIR_TOLERATION PROTEIN DRT102"/>
    <property type="match status" value="1"/>
</dbReference>
<name>A0ABS4JZX9_9CLOT</name>
<accession>A0ABS4JZX9</accession>
<keyword evidence="2 3" id="KW-0413">Isomerase</keyword>
<dbReference type="EC" id="5.3.1.6" evidence="3"/>
<dbReference type="RefSeq" id="WP_021282226.1">
    <property type="nucleotide sequence ID" value="NZ_JAGGLL010000005.1"/>
</dbReference>
<comment type="similarity">
    <text evidence="1">Belongs to the LacAB/RpiB family.</text>
</comment>
<evidence type="ECO:0000256" key="2">
    <source>
        <dbReference type="ARBA" id="ARBA00023235"/>
    </source>
</evidence>
<keyword evidence="4" id="KW-1185">Reference proteome</keyword>
<dbReference type="InterPro" id="IPR003500">
    <property type="entry name" value="RpiB_LacA_LacB"/>
</dbReference>
<dbReference type="SUPFAM" id="SSF89623">
    <property type="entry name" value="Ribose/Galactose isomerase RpiB/AlsB"/>
    <property type="match status" value="1"/>
</dbReference>
<evidence type="ECO:0000313" key="3">
    <source>
        <dbReference type="EMBL" id="MBP2021083.1"/>
    </source>
</evidence>
<dbReference type="Gene3D" id="3.40.1400.10">
    <property type="entry name" value="Sugar-phosphate isomerase, RpiB/LacA/LacB"/>
    <property type="match status" value="1"/>
</dbReference>
<dbReference type="Proteomes" id="UP001519308">
    <property type="component" value="Unassembled WGS sequence"/>
</dbReference>
<sequence length="149" mass="16291">MKIALGSDHGGLRLKKEIIKHLEKKGIEFKDFGTYSEDSCDYPDFAEKVAVEVAAKNFEFGILVCGTGIGISIAANKVPGIRAALCSDTFSAHATREHNDANILALGERIVGPGLALDIVDAFLNAKFEGDRHTKRINKISEIEKKYKK</sequence>
<dbReference type="PANTHER" id="PTHR30345">
    <property type="entry name" value="RIBOSE-5-PHOSPHATE ISOMERASE B"/>
    <property type="match status" value="1"/>
</dbReference>
<evidence type="ECO:0000256" key="1">
    <source>
        <dbReference type="ARBA" id="ARBA00008754"/>
    </source>
</evidence>
<dbReference type="PIRSF" id="PIRSF005384">
    <property type="entry name" value="RpiB_LacA_B"/>
    <property type="match status" value="1"/>
</dbReference>
<dbReference type="GO" id="GO:0004751">
    <property type="term" value="F:ribose-5-phosphate isomerase activity"/>
    <property type="evidence" value="ECO:0007669"/>
    <property type="project" value="UniProtKB-EC"/>
</dbReference>
<dbReference type="NCBIfam" id="TIGR01120">
    <property type="entry name" value="rpiB"/>
    <property type="match status" value="1"/>
</dbReference>
<proteinExistence type="inferred from homology"/>
<dbReference type="NCBIfam" id="NF004051">
    <property type="entry name" value="PRK05571.1"/>
    <property type="match status" value="1"/>
</dbReference>
<protein>
    <submittedName>
        <fullName evidence="3">Ribose 5-phosphate isomerase B</fullName>
        <ecNumber evidence="3">5.3.1.6</ecNumber>
    </submittedName>
</protein>
<organism evidence="3 4">
    <name type="scientific">Clostridium punense</name>
    <dbReference type="NCBI Taxonomy" id="1054297"/>
    <lineage>
        <taxon>Bacteria</taxon>
        <taxon>Bacillati</taxon>
        <taxon>Bacillota</taxon>
        <taxon>Clostridia</taxon>
        <taxon>Eubacteriales</taxon>
        <taxon>Clostridiaceae</taxon>
        <taxon>Clostridium</taxon>
    </lineage>
</organism>
<dbReference type="NCBIfam" id="TIGR00689">
    <property type="entry name" value="rpiB_lacA_lacB"/>
    <property type="match status" value="1"/>
</dbReference>